<comment type="caution">
    <text evidence="2">The sequence shown here is derived from an EMBL/GenBank/DDBJ whole genome shotgun (WGS) entry which is preliminary data.</text>
</comment>
<evidence type="ECO:0000313" key="3">
    <source>
        <dbReference type="Proteomes" id="UP000730482"/>
    </source>
</evidence>
<dbReference type="RefSeq" id="WP_212008133.1">
    <property type="nucleotide sequence ID" value="NZ_JAAFYZ010000014.1"/>
</dbReference>
<gene>
    <name evidence="2" type="ORF">KGQ19_06365</name>
</gene>
<organism evidence="2 3">
    <name type="scientific">Catenulispora pinistramenti</name>
    <dbReference type="NCBI Taxonomy" id="2705254"/>
    <lineage>
        <taxon>Bacteria</taxon>
        <taxon>Bacillati</taxon>
        <taxon>Actinomycetota</taxon>
        <taxon>Actinomycetes</taxon>
        <taxon>Catenulisporales</taxon>
        <taxon>Catenulisporaceae</taxon>
        <taxon>Catenulispora</taxon>
    </lineage>
</organism>
<keyword evidence="1" id="KW-0812">Transmembrane</keyword>
<dbReference type="Proteomes" id="UP000730482">
    <property type="component" value="Unassembled WGS sequence"/>
</dbReference>
<keyword evidence="1" id="KW-1133">Transmembrane helix</keyword>
<keyword evidence="1" id="KW-0472">Membrane</keyword>
<dbReference type="EMBL" id="JAAFYZ010000014">
    <property type="protein sequence ID" value="MBS2546485.1"/>
    <property type="molecule type" value="Genomic_DNA"/>
</dbReference>
<sequence>MDVRYKHPSRASLRAFEERQARRQRNRTVGAVVGGVSVAVAAAAAVLRAAGVGGPSAGQQRRDSD</sequence>
<accession>A0ABS5KK51</accession>
<evidence type="ECO:0000313" key="2">
    <source>
        <dbReference type="EMBL" id="MBS2546485.1"/>
    </source>
</evidence>
<feature type="transmembrane region" description="Helical" evidence="1">
    <location>
        <begin position="29"/>
        <end position="50"/>
    </location>
</feature>
<name>A0ABS5KK51_9ACTN</name>
<reference evidence="2 3" key="1">
    <citation type="submission" date="2020-02" db="EMBL/GenBank/DDBJ databases">
        <title>Acidophilic actinobacteria isolated from forest soil.</title>
        <authorList>
            <person name="Golinska P."/>
        </authorList>
    </citation>
    <scope>NUCLEOTIDE SEQUENCE [LARGE SCALE GENOMIC DNA]</scope>
    <source>
        <strain evidence="2 3">NL8</strain>
    </source>
</reference>
<evidence type="ECO:0000256" key="1">
    <source>
        <dbReference type="SAM" id="Phobius"/>
    </source>
</evidence>
<proteinExistence type="predicted"/>
<protein>
    <submittedName>
        <fullName evidence="2">Uncharacterized protein</fullName>
    </submittedName>
</protein>
<keyword evidence="3" id="KW-1185">Reference proteome</keyword>